<feature type="region of interest" description="Disordered" evidence="2">
    <location>
        <begin position="102"/>
        <end position="124"/>
    </location>
</feature>
<feature type="coiled-coil region" evidence="1">
    <location>
        <begin position="184"/>
        <end position="211"/>
    </location>
</feature>
<dbReference type="EMBL" id="HBIJ01021254">
    <property type="protein sequence ID" value="CAE0373025.1"/>
    <property type="molecule type" value="Transcribed_RNA"/>
</dbReference>
<sequence>METNEAPTLAESLTQVSTAYREWKRRGESCVSPRIVSKTADEVDLSGLSFVVPSLDFGQSITEEETTEFPVGIEEVAEAWEKMSDKQYELYAERLRAHALARANNETEEDSENSMADENTPEQDEAEVLAALKVLEASTTRLEAAEAARTNAEKAMRDRSARIGSLVDECHAIAAVGGKGVKEVQDLQTREAALEHELLRVETELDELRALTTARVSTSKDMIHQDDNDEEQTSLVANQLAEIVENIGAVRVASVLVPQQNVAELEVRIDLGSSVTLTLALHQSDLSVRAAHLGHAVVEVTDLLPAALKYSPPEDIRLIVREARARLRRLYYRKKLVTDLAKALASAGLHSRTNELCDHITVLAPNWSALFSLPHDFPDHPPTAAPRLHTLSVHALDAKVDHLHRLFDARLIDHNAHSFKTTSQSILDLILDLHAAVAASSSIKTGRLLTNGSPASSALITTVT</sequence>
<proteinExistence type="predicted"/>
<reference evidence="3" key="1">
    <citation type="submission" date="2021-01" db="EMBL/GenBank/DDBJ databases">
        <authorList>
            <person name="Corre E."/>
            <person name="Pelletier E."/>
            <person name="Niang G."/>
            <person name="Scheremetjew M."/>
            <person name="Finn R."/>
            <person name="Kale V."/>
            <person name="Holt S."/>
            <person name="Cochrane G."/>
            <person name="Meng A."/>
            <person name="Brown T."/>
            <person name="Cohen L."/>
        </authorList>
    </citation>
    <scope>NUCLEOTIDE SEQUENCE</scope>
    <source>
        <strain evidence="3">CCMP1510</strain>
    </source>
</reference>
<name>A0A7S3K2M1_9STRA</name>
<gene>
    <name evidence="3" type="ORF">ALAG00032_LOCUS13825</name>
</gene>
<evidence type="ECO:0000313" key="3">
    <source>
        <dbReference type="EMBL" id="CAE0373025.1"/>
    </source>
</evidence>
<evidence type="ECO:0000256" key="2">
    <source>
        <dbReference type="SAM" id="MobiDB-lite"/>
    </source>
</evidence>
<dbReference type="AlphaFoldDB" id="A0A7S3K2M1"/>
<accession>A0A7S3K2M1</accession>
<evidence type="ECO:0000256" key="1">
    <source>
        <dbReference type="SAM" id="Coils"/>
    </source>
</evidence>
<keyword evidence="1" id="KW-0175">Coiled coil</keyword>
<organism evidence="3">
    <name type="scientific">Aureoumbra lagunensis</name>
    <dbReference type="NCBI Taxonomy" id="44058"/>
    <lineage>
        <taxon>Eukaryota</taxon>
        <taxon>Sar</taxon>
        <taxon>Stramenopiles</taxon>
        <taxon>Ochrophyta</taxon>
        <taxon>Pelagophyceae</taxon>
        <taxon>Pelagomonadales</taxon>
        <taxon>Aureoumbra</taxon>
    </lineage>
</organism>
<protein>
    <submittedName>
        <fullName evidence="3">Uncharacterized protein</fullName>
    </submittedName>
</protein>